<keyword evidence="2" id="KW-1185">Reference proteome</keyword>
<protein>
    <submittedName>
        <fullName evidence="1">Uncharacterized protein</fullName>
    </submittedName>
</protein>
<sequence>MPPHELVERHVDSLGESVSAVRDASVEDLDPFDRHALSGMLSLSARIELLLSNEETRNEVDTEVISEYRSLSSGIETEAE</sequence>
<dbReference type="Proteomes" id="UP001016761">
    <property type="component" value="Unassembled WGS sequence"/>
</dbReference>
<gene>
    <name evidence="1" type="ORF">HTZ84_17295</name>
</gene>
<accession>A0ABX2LE92</accession>
<proteinExistence type="predicted"/>
<evidence type="ECO:0000313" key="1">
    <source>
        <dbReference type="EMBL" id="NUC74036.1"/>
    </source>
</evidence>
<name>A0ABX2LE92_9EURY</name>
<reference evidence="1 2" key="1">
    <citation type="submission" date="2020-06" db="EMBL/GenBank/DDBJ databases">
        <title>Haloterrigena sp. nov., an extremely halophilic archaeon isolated from a saline sediment.</title>
        <authorList>
            <person name="Liu B.-B."/>
        </authorList>
    </citation>
    <scope>NUCLEOTIDE SEQUENCE [LARGE SCALE GENOMIC DNA]</scope>
    <source>
        <strain evidence="1 2">SYSU A558-1</strain>
    </source>
</reference>
<comment type="caution">
    <text evidence="1">The sequence shown here is derived from an EMBL/GenBank/DDBJ whole genome shotgun (WGS) entry which is preliminary data.</text>
</comment>
<dbReference type="RefSeq" id="WP_174681815.1">
    <property type="nucleotide sequence ID" value="NZ_JABUQZ010000001.1"/>
</dbReference>
<dbReference type="EMBL" id="JABUQZ010000001">
    <property type="protein sequence ID" value="NUC74036.1"/>
    <property type="molecule type" value="Genomic_DNA"/>
</dbReference>
<organism evidence="1 2">
    <name type="scientific">Haloterrigena gelatinilytica</name>
    <dbReference type="NCBI Taxonomy" id="2741724"/>
    <lineage>
        <taxon>Archaea</taxon>
        <taxon>Methanobacteriati</taxon>
        <taxon>Methanobacteriota</taxon>
        <taxon>Stenosarchaea group</taxon>
        <taxon>Halobacteria</taxon>
        <taxon>Halobacteriales</taxon>
        <taxon>Natrialbaceae</taxon>
        <taxon>Haloterrigena</taxon>
    </lineage>
</organism>
<evidence type="ECO:0000313" key="2">
    <source>
        <dbReference type="Proteomes" id="UP001016761"/>
    </source>
</evidence>